<comment type="caution">
    <text evidence="1">The sequence shown here is derived from an EMBL/GenBank/DDBJ whole genome shotgun (WGS) entry which is preliminary data.</text>
</comment>
<dbReference type="Proteomes" id="UP000020595">
    <property type="component" value="Unassembled WGS sequence"/>
</dbReference>
<accession>A0A009HTZ1</accession>
<dbReference type="RefSeq" id="WP_032050575.1">
    <property type="nucleotide sequence ID" value="NZ_JEWH01000001.1"/>
</dbReference>
<dbReference type="PATRIC" id="fig|1310613.3.peg.126"/>
<gene>
    <name evidence="1" type="ORF">J512_0134</name>
</gene>
<evidence type="ECO:0000313" key="1">
    <source>
        <dbReference type="EMBL" id="EXB07732.1"/>
    </source>
</evidence>
<evidence type="ECO:0000313" key="2">
    <source>
        <dbReference type="Proteomes" id="UP000020595"/>
    </source>
</evidence>
<dbReference type="AlphaFoldDB" id="A0A009HTZ1"/>
<sequence>MSYAITNEIIDIDQQINIIKVKRQNMKEYEEQFIHHKSIENFYDCLKELKPEDNFLISKIYGKGRDTVIALDSIIFDSTYPPNTPTLKKLVDHLSVNLEHHKSICESTYRAVEERIHELEFYKWSILEMINICKYICADIDQISDILNLLKQTKTYRLQRGTLQMDDIDPTMKPNTTIQNNYNAPIQQSMIQSGHNNTMTVKQINNQALQQVCNQIREVINNSQESDPIKQTLNTDINNFENAQDNTERKSAFESLLSNSASIATLWSSLSPYLPELMKYIG</sequence>
<reference evidence="1 2" key="1">
    <citation type="submission" date="2014-02" db="EMBL/GenBank/DDBJ databases">
        <title>Comparative genomics and transcriptomics to identify genetic mechanisms underlying the emergence of carbapenem resistant Acinetobacter baumannii (CRAb).</title>
        <authorList>
            <person name="Harris A.D."/>
            <person name="Johnson K.J."/>
            <person name="George J."/>
            <person name="Shefchek K."/>
            <person name="Daugherty S.C."/>
            <person name="Parankush S."/>
            <person name="Sadzewicz L."/>
            <person name="Tallon L."/>
            <person name="Sengamalay N."/>
            <person name="Hazen T.H."/>
            <person name="Rasko D.A."/>
        </authorList>
    </citation>
    <scope>NUCLEOTIDE SEQUENCE [LARGE SCALE GENOMIC DNA]</scope>
    <source>
        <strain evidence="1 2">1295743</strain>
    </source>
</reference>
<organism evidence="1 2">
    <name type="scientific">Acinetobacter baumannii (strain 1295743)</name>
    <dbReference type="NCBI Taxonomy" id="1310613"/>
    <lineage>
        <taxon>Bacteria</taxon>
        <taxon>Pseudomonadati</taxon>
        <taxon>Pseudomonadota</taxon>
        <taxon>Gammaproteobacteria</taxon>
        <taxon>Moraxellales</taxon>
        <taxon>Moraxellaceae</taxon>
        <taxon>Acinetobacter</taxon>
        <taxon>Acinetobacter calcoaceticus/baumannii complex</taxon>
    </lineage>
</organism>
<name>A0A009HTZ1_ACIB9</name>
<dbReference type="EMBL" id="JEWH01000001">
    <property type="protein sequence ID" value="EXB07732.1"/>
    <property type="molecule type" value="Genomic_DNA"/>
</dbReference>
<proteinExistence type="predicted"/>
<protein>
    <submittedName>
        <fullName evidence="1">Uncharacterized protein</fullName>
    </submittedName>
</protein>